<dbReference type="PANTHER" id="PTHR43228:SF1">
    <property type="entry name" value="TWO-COMPONENT RESPONSE REGULATOR ARR22"/>
    <property type="match status" value="1"/>
</dbReference>
<dbReference type="Gene3D" id="3.40.50.2300">
    <property type="match status" value="1"/>
</dbReference>
<reference evidence="2 3" key="1">
    <citation type="submission" date="2018-02" db="EMBL/GenBank/DDBJ databases">
        <title>Complete genome of Nitrosopumilus cobalaminigenes HCA1.</title>
        <authorList>
            <person name="Qin W."/>
            <person name="Zheng Y."/>
            <person name="Stahl D.A."/>
        </authorList>
    </citation>
    <scope>NUCLEOTIDE SEQUENCE [LARGE SCALE GENOMIC DNA]</scope>
    <source>
        <strain evidence="2 3">HCA1</strain>
    </source>
</reference>
<evidence type="ECO:0000259" key="1">
    <source>
        <dbReference type="PROSITE" id="PS50110"/>
    </source>
</evidence>
<dbReference type="InterPro" id="IPR011006">
    <property type="entry name" value="CheY-like_superfamily"/>
</dbReference>
<organism evidence="2 3">
    <name type="scientific">Nitrosopumilus cobalaminigenes</name>
    <dbReference type="NCBI Taxonomy" id="1470066"/>
    <lineage>
        <taxon>Archaea</taxon>
        <taxon>Nitrososphaerota</taxon>
        <taxon>Nitrososphaeria</taxon>
        <taxon>Nitrosopumilales</taxon>
        <taxon>Nitrosopumilaceae</taxon>
        <taxon>Nitrosopumilus</taxon>
    </lineage>
</organism>
<evidence type="ECO:0000313" key="2">
    <source>
        <dbReference type="EMBL" id="QLH02903.1"/>
    </source>
</evidence>
<dbReference type="PANTHER" id="PTHR43228">
    <property type="entry name" value="TWO-COMPONENT RESPONSE REGULATOR"/>
    <property type="match status" value="1"/>
</dbReference>
<dbReference type="Proteomes" id="UP000509771">
    <property type="component" value="Chromosome"/>
</dbReference>
<sequence>MGSKGSVLIIEDSPAVGMLLAEFMRKLGYEDIKTAESGHAGISLFKEMVQKDITPLIFLDYNLPDSTANSIMSQILPIKPFTKIIIETANGKEEDSIKEVIGLGAYHYLQKPIHFNEVEKIITILEEEESYLEKKSKQPELPKDDDIDEEKIVEHINFILKTTHQISLNKIIQILGFSNDFIETYLKKLENEGKIVQLDNKKEIACNQCDSIRTSQVFYCPNCKGSNFKLGKLIEHYDCGNISEENTYQNDACPNCKKEIKALGVDYRVMQNHYTCNDCNEFFPEISTSYICLKCENKFKLEDARWKSSMNYKVVNTK</sequence>
<dbReference type="SUPFAM" id="SSF52172">
    <property type="entry name" value="CheY-like"/>
    <property type="match status" value="1"/>
</dbReference>
<feature type="domain" description="Response regulatory" evidence="1">
    <location>
        <begin position="6"/>
        <end position="126"/>
    </location>
</feature>
<proteinExistence type="predicted"/>
<dbReference type="PROSITE" id="PS50110">
    <property type="entry name" value="RESPONSE_REGULATORY"/>
    <property type="match status" value="1"/>
</dbReference>
<accession>A0A7D5R818</accession>
<name>A0A7D5R818_9ARCH</name>
<dbReference type="GO" id="GO:0000160">
    <property type="term" value="P:phosphorelay signal transduction system"/>
    <property type="evidence" value="ECO:0007669"/>
    <property type="project" value="InterPro"/>
</dbReference>
<dbReference type="InterPro" id="IPR040572">
    <property type="entry name" value="TackOD1"/>
</dbReference>
<dbReference type="Pfam" id="PF18551">
    <property type="entry name" value="TackOD1"/>
    <property type="match status" value="1"/>
</dbReference>
<dbReference type="SMART" id="SM00448">
    <property type="entry name" value="REC"/>
    <property type="match status" value="1"/>
</dbReference>
<dbReference type="KEGG" id="ncl:C5F47_04740"/>
<dbReference type="AlphaFoldDB" id="A0A7D5R818"/>
<dbReference type="OrthoDB" id="9652at2157"/>
<evidence type="ECO:0000313" key="3">
    <source>
        <dbReference type="Proteomes" id="UP000509771"/>
    </source>
</evidence>
<dbReference type="RefSeq" id="WP_179359996.1">
    <property type="nucleotide sequence ID" value="NZ_CP026993.1"/>
</dbReference>
<gene>
    <name evidence="2" type="ORF">C5F47_04740</name>
</gene>
<keyword evidence="3" id="KW-1185">Reference proteome</keyword>
<protein>
    <submittedName>
        <fullName evidence="2">Response regulator</fullName>
    </submittedName>
</protein>
<dbReference type="InterPro" id="IPR052048">
    <property type="entry name" value="ST_Response_Regulator"/>
</dbReference>
<dbReference type="EMBL" id="CP026993">
    <property type="protein sequence ID" value="QLH02903.1"/>
    <property type="molecule type" value="Genomic_DNA"/>
</dbReference>
<dbReference type="Pfam" id="PF00072">
    <property type="entry name" value="Response_reg"/>
    <property type="match status" value="1"/>
</dbReference>
<dbReference type="InterPro" id="IPR001789">
    <property type="entry name" value="Sig_transdc_resp-reg_receiver"/>
</dbReference>
<dbReference type="GeneID" id="56059316"/>
<dbReference type="CDD" id="cd00156">
    <property type="entry name" value="REC"/>
    <property type="match status" value="1"/>
</dbReference>